<proteinExistence type="predicted"/>
<dbReference type="InterPro" id="IPR001633">
    <property type="entry name" value="EAL_dom"/>
</dbReference>
<evidence type="ECO:0000313" key="3">
    <source>
        <dbReference type="Proteomes" id="UP001157017"/>
    </source>
</evidence>
<accession>A0ABQ6JP01</accession>
<dbReference type="EMBL" id="BSUZ01000001">
    <property type="protein sequence ID" value="GMA88864.1"/>
    <property type="molecule type" value="Genomic_DNA"/>
</dbReference>
<protein>
    <recommendedName>
        <fullName evidence="1">EAL domain-containing protein</fullName>
    </recommendedName>
</protein>
<name>A0ABQ6JP01_9ACTN</name>
<comment type="caution">
    <text evidence="2">The sequence shown here is derived from an EMBL/GenBank/DDBJ whole genome shotgun (WGS) entry which is preliminary data.</text>
</comment>
<gene>
    <name evidence="2" type="ORF">GCM10025868_41140</name>
</gene>
<dbReference type="Proteomes" id="UP001157017">
    <property type="component" value="Unassembled WGS sequence"/>
</dbReference>
<dbReference type="Pfam" id="PF00563">
    <property type="entry name" value="EAL"/>
    <property type="match status" value="1"/>
</dbReference>
<reference evidence="3" key="1">
    <citation type="journal article" date="2019" name="Int. J. Syst. Evol. Microbiol.">
        <title>The Global Catalogue of Microorganisms (GCM) 10K type strain sequencing project: providing services to taxonomists for standard genome sequencing and annotation.</title>
        <authorList>
            <consortium name="The Broad Institute Genomics Platform"/>
            <consortium name="The Broad Institute Genome Sequencing Center for Infectious Disease"/>
            <person name="Wu L."/>
            <person name="Ma J."/>
        </authorList>
    </citation>
    <scope>NUCLEOTIDE SEQUENCE [LARGE SCALE GENOMIC DNA]</scope>
    <source>
        <strain evidence="3">NBRC 108730</strain>
    </source>
</reference>
<feature type="domain" description="EAL" evidence="1">
    <location>
        <begin position="2"/>
        <end position="88"/>
    </location>
</feature>
<dbReference type="InterPro" id="IPR035919">
    <property type="entry name" value="EAL_sf"/>
</dbReference>
<dbReference type="InterPro" id="IPR050706">
    <property type="entry name" value="Cyclic-di-GMP_PDE-like"/>
</dbReference>
<dbReference type="Gene3D" id="3.20.20.450">
    <property type="entry name" value="EAL domain"/>
    <property type="match status" value="1"/>
</dbReference>
<keyword evidence="3" id="KW-1185">Reference proteome</keyword>
<organism evidence="2 3">
    <name type="scientific">Angustibacter aerolatus</name>
    <dbReference type="NCBI Taxonomy" id="1162965"/>
    <lineage>
        <taxon>Bacteria</taxon>
        <taxon>Bacillati</taxon>
        <taxon>Actinomycetota</taxon>
        <taxon>Actinomycetes</taxon>
        <taxon>Kineosporiales</taxon>
        <taxon>Kineosporiaceae</taxon>
    </lineage>
</organism>
<dbReference type="SUPFAM" id="SSF141868">
    <property type="entry name" value="EAL domain-like"/>
    <property type="match status" value="1"/>
</dbReference>
<dbReference type="PANTHER" id="PTHR33121:SF76">
    <property type="entry name" value="SIGNALING PROTEIN"/>
    <property type="match status" value="1"/>
</dbReference>
<sequence length="157" mass="17234">MLADQRLRTVFQPLVDLDSGAVVGYEALTRGPAGTALETPDRLFAAARRHRRLKDLDVACRTTALRTASEAGLTRPFTLFVNAEPEALDGWRPAAEHEALGFNIVVEPDRARADRPPGAGCCRPWRGCASSAGASRWTTSAPTPRRWRCCRWCARTS</sequence>
<evidence type="ECO:0000313" key="2">
    <source>
        <dbReference type="EMBL" id="GMA88864.1"/>
    </source>
</evidence>
<evidence type="ECO:0000259" key="1">
    <source>
        <dbReference type="Pfam" id="PF00563"/>
    </source>
</evidence>
<dbReference type="PANTHER" id="PTHR33121">
    <property type="entry name" value="CYCLIC DI-GMP PHOSPHODIESTERASE PDEF"/>
    <property type="match status" value="1"/>
</dbReference>